<accession>A0A409XDV6</accession>
<sequence length="187" mass="21871">MDIQPRLPATFRSLYRLFLRTASATVLHHRQARRNLRQRWRPVFDAGAKVTQELQNVSKDAPAPWVQGREEWLAGWNKRSELLLSLTSSQTRGQPHKVTRNLAFMVGNERERMIAKYKRLPRWDPTGTKMMKPKLVEDLRRTEQFQNNAKFAFDEVVRFAEASGRMTLGTTEFPMKRLSQSFKPTRG</sequence>
<dbReference type="InParanoid" id="A0A409XDV6"/>
<proteinExistence type="predicted"/>
<dbReference type="AlphaFoldDB" id="A0A409XDV6"/>
<evidence type="ECO:0000313" key="2">
    <source>
        <dbReference type="Proteomes" id="UP000283269"/>
    </source>
</evidence>
<organism evidence="1 2">
    <name type="scientific">Psilocybe cyanescens</name>
    <dbReference type="NCBI Taxonomy" id="93625"/>
    <lineage>
        <taxon>Eukaryota</taxon>
        <taxon>Fungi</taxon>
        <taxon>Dikarya</taxon>
        <taxon>Basidiomycota</taxon>
        <taxon>Agaricomycotina</taxon>
        <taxon>Agaricomycetes</taxon>
        <taxon>Agaricomycetidae</taxon>
        <taxon>Agaricales</taxon>
        <taxon>Agaricineae</taxon>
        <taxon>Strophariaceae</taxon>
        <taxon>Psilocybe</taxon>
    </lineage>
</organism>
<protein>
    <submittedName>
        <fullName evidence="1">Uncharacterized protein</fullName>
    </submittedName>
</protein>
<dbReference type="OrthoDB" id="2770090at2759"/>
<dbReference type="Proteomes" id="UP000283269">
    <property type="component" value="Unassembled WGS sequence"/>
</dbReference>
<evidence type="ECO:0000313" key="1">
    <source>
        <dbReference type="EMBL" id="PPQ88962.1"/>
    </source>
</evidence>
<name>A0A409XDV6_PSICY</name>
<keyword evidence="2" id="KW-1185">Reference proteome</keyword>
<dbReference type="EMBL" id="NHYD01001970">
    <property type="protein sequence ID" value="PPQ88962.1"/>
    <property type="molecule type" value="Genomic_DNA"/>
</dbReference>
<gene>
    <name evidence="1" type="ORF">CVT25_005061</name>
</gene>
<reference evidence="1 2" key="1">
    <citation type="journal article" date="2018" name="Evol. Lett.">
        <title>Horizontal gene cluster transfer increased hallucinogenic mushroom diversity.</title>
        <authorList>
            <person name="Reynolds H.T."/>
            <person name="Vijayakumar V."/>
            <person name="Gluck-Thaler E."/>
            <person name="Korotkin H.B."/>
            <person name="Matheny P.B."/>
            <person name="Slot J.C."/>
        </authorList>
    </citation>
    <scope>NUCLEOTIDE SEQUENCE [LARGE SCALE GENOMIC DNA]</scope>
    <source>
        <strain evidence="1 2">2631</strain>
    </source>
</reference>
<comment type="caution">
    <text evidence="1">The sequence shown here is derived from an EMBL/GenBank/DDBJ whole genome shotgun (WGS) entry which is preliminary data.</text>
</comment>